<dbReference type="PANTHER" id="PTHR36113:SF6">
    <property type="entry name" value="FOSFOMYCIN RESISTANCE PROTEIN FOSX"/>
    <property type="match status" value="1"/>
</dbReference>
<dbReference type="AlphaFoldDB" id="A0A644Y2W3"/>
<dbReference type="PANTHER" id="PTHR36113">
    <property type="entry name" value="LYASE, PUTATIVE-RELATED-RELATED"/>
    <property type="match status" value="1"/>
</dbReference>
<dbReference type="PROSITE" id="PS51819">
    <property type="entry name" value="VOC"/>
    <property type="match status" value="1"/>
</dbReference>
<dbReference type="InterPro" id="IPR029068">
    <property type="entry name" value="Glyas_Bleomycin-R_OHBP_Dase"/>
</dbReference>
<dbReference type="Pfam" id="PF00903">
    <property type="entry name" value="Glyoxalase"/>
    <property type="match status" value="1"/>
</dbReference>
<accession>A0A644Y2W3</accession>
<dbReference type="EMBL" id="VSSQ01003821">
    <property type="protein sequence ID" value="MPM22487.1"/>
    <property type="molecule type" value="Genomic_DNA"/>
</dbReference>
<dbReference type="SUPFAM" id="SSF54593">
    <property type="entry name" value="Glyoxalase/Bleomycin resistance protein/Dihydroxybiphenyl dioxygenase"/>
    <property type="match status" value="1"/>
</dbReference>
<proteinExistence type="predicted"/>
<comment type="caution">
    <text evidence="3">The sequence shown here is derived from an EMBL/GenBank/DDBJ whole genome shotgun (WGS) entry which is preliminary data.</text>
</comment>
<dbReference type="InterPro" id="IPR037523">
    <property type="entry name" value="VOC_core"/>
</dbReference>
<dbReference type="InterPro" id="IPR051332">
    <property type="entry name" value="Fosfomycin_Res_Enzymes"/>
</dbReference>
<evidence type="ECO:0000313" key="3">
    <source>
        <dbReference type="EMBL" id="MPM22487.1"/>
    </source>
</evidence>
<reference evidence="3" key="1">
    <citation type="submission" date="2019-08" db="EMBL/GenBank/DDBJ databases">
        <authorList>
            <person name="Kucharzyk K."/>
            <person name="Murdoch R.W."/>
            <person name="Higgins S."/>
            <person name="Loffler F."/>
        </authorList>
    </citation>
    <scope>NUCLEOTIDE SEQUENCE</scope>
</reference>
<dbReference type="Gene3D" id="3.10.180.10">
    <property type="entry name" value="2,3-Dihydroxybiphenyl 1,2-Dioxygenase, domain 1"/>
    <property type="match status" value="1"/>
</dbReference>
<dbReference type="InterPro" id="IPR004360">
    <property type="entry name" value="Glyas_Fos-R_dOase_dom"/>
</dbReference>
<keyword evidence="1" id="KW-0479">Metal-binding</keyword>
<organism evidence="3">
    <name type="scientific">bioreactor metagenome</name>
    <dbReference type="NCBI Taxonomy" id="1076179"/>
    <lineage>
        <taxon>unclassified sequences</taxon>
        <taxon>metagenomes</taxon>
        <taxon>ecological metagenomes</taxon>
    </lineage>
</organism>
<gene>
    <name evidence="3" type="ORF">SDC9_68942</name>
</gene>
<evidence type="ECO:0000259" key="2">
    <source>
        <dbReference type="PROSITE" id="PS51819"/>
    </source>
</evidence>
<sequence>MKDAVSRFSRGNPMLRGFHHAAIICRDYDAAMDFYVNKLGLRLFRETYNEKQDKRKLELWLEEKYLLEVFIVPGRRESEKKAELRAGLDHLSFLVEDVPAAAARLREMGVGTTEVMHDNMTGKQYVFFFDPDGQKLELYQE</sequence>
<protein>
    <recommendedName>
        <fullName evidence="2">VOC domain-containing protein</fullName>
    </recommendedName>
</protein>
<name>A0A644Y2W3_9ZZZZ</name>
<dbReference type="GO" id="GO:0046872">
    <property type="term" value="F:metal ion binding"/>
    <property type="evidence" value="ECO:0007669"/>
    <property type="project" value="UniProtKB-KW"/>
</dbReference>
<evidence type="ECO:0000256" key="1">
    <source>
        <dbReference type="ARBA" id="ARBA00022723"/>
    </source>
</evidence>
<feature type="domain" description="VOC" evidence="2">
    <location>
        <begin position="17"/>
        <end position="141"/>
    </location>
</feature>